<dbReference type="EMBL" id="AP018930">
    <property type="protein sequence ID" value="BBG25764.1"/>
    <property type="molecule type" value="Genomic_DNA"/>
</dbReference>
<dbReference type="AlphaFoldDB" id="A0A510DZT7"/>
<name>A0A510DZT7_9CREN</name>
<evidence type="ECO:0000313" key="1">
    <source>
        <dbReference type="EMBL" id="BBG25764.1"/>
    </source>
</evidence>
<evidence type="ECO:0000313" key="2">
    <source>
        <dbReference type="Proteomes" id="UP000325030"/>
    </source>
</evidence>
<gene>
    <name evidence="1" type="ORF">IC007_0269</name>
</gene>
<proteinExistence type="predicted"/>
<reference evidence="2" key="1">
    <citation type="submission" date="2018-09" db="EMBL/GenBank/DDBJ databases">
        <title>Complete Genome Sequencing of Sulfolobus sp. JCM 16834.</title>
        <authorList>
            <person name="Kato S."/>
            <person name="Itoh T."/>
            <person name="Ohkuma M."/>
        </authorList>
    </citation>
    <scope>NUCLEOTIDE SEQUENCE [LARGE SCALE GENOMIC DNA]</scope>
    <source>
        <strain evidence="2">IC-007</strain>
    </source>
</reference>
<protein>
    <submittedName>
        <fullName evidence="1">Uncharacterized protein</fullName>
    </submittedName>
</protein>
<dbReference type="Proteomes" id="UP000325030">
    <property type="component" value="Chromosome"/>
</dbReference>
<sequence>MLVKCSIMKSKHEFQENFSHFFGSCNHKLILLITVPEERLNR</sequence>
<accession>A0A510DZT7</accession>
<organism evidence="1 2">
    <name type="scientific">Sulfuracidifex tepidarius</name>
    <dbReference type="NCBI Taxonomy" id="1294262"/>
    <lineage>
        <taxon>Archaea</taxon>
        <taxon>Thermoproteota</taxon>
        <taxon>Thermoprotei</taxon>
        <taxon>Sulfolobales</taxon>
        <taxon>Sulfolobaceae</taxon>
        <taxon>Sulfuracidifex</taxon>
    </lineage>
</organism>